<keyword evidence="1" id="KW-1133">Transmembrane helix</keyword>
<dbReference type="AlphaFoldDB" id="A0A6P5U596"/>
<dbReference type="Proteomes" id="UP000515124">
    <property type="component" value="Unplaced"/>
</dbReference>
<gene>
    <name evidence="3" type="primary">LOC110774065</name>
</gene>
<proteinExistence type="predicted"/>
<keyword evidence="1" id="KW-0812">Transmembrane</keyword>
<evidence type="ECO:0000313" key="3">
    <source>
        <dbReference type="RefSeq" id="XP_021834284.1"/>
    </source>
</evidence>
<accession>A0A6P5U596</accession>
<dbReference type="PANTHER" id="PTHR36350:SF3">
    <property type="entry name" value="TRANSMEMBRANE PROTEIN"/>
    <property type="match status" value="1"/>
</dbReference>
<feature type="transmembrane region" description="Helical" evidence="1">
    <location>
        <begin position="14"/>
        <end position="32"/>
    </location>
</feature>
<dbReference type="KEGG" id="pavi:110774065"/>
<keyword evidence="1" id="KW-0472">Membrane</keyword>
<dbReference type="RefSeq" id="XP_021834284.1">
    <property type="nucleotide sequence ID" value="XM_021978592.1"/>
</dbReference>
<dbReference type="PANTHER" id="PTHR36350">
    <property type="entry name" value="TRANSMEMBRANE PROTEIN"/>
    <property type="match status" value="1"/>
</dbReference>
<dbReference type="GeneID" id="110774065"/>
<protein>
    <submittedName>
        <fullName evidence="3">Uncharacterized protein LOC110774065</fullName>
    </submittedName>
</protein>
<evidence type="ECO:0000313" key="2">
    <source>
        <dbReference type="Proteomes" id="UP000515124"/>
    </source>
</evidence>
<sequence length="251" mass="28965">MVNFSKTFSVRTKYGAMATVVFASIYVVGAYISRARKMSKEEDQGPQLTRSMSIAVLHGGQLALQRLFEYHEARADKSAVEVAECELKTHLAEQHPDYKKLQSVIGKLEMSGKEAQAVEILKNATAKARNEGRNHEAYEYEMLLVEMLIYKGDFKEALGRECLKHVEISDARRPLFKAIIHIILECNENEGTKYWREFNDLKEEFQSRPCKKESMEECQLHKLSTNFNEFKKVVHMLKKDIIEAQAKRNKK</sequence>
<keyword evidence="2" id="KW-1185">Reference proteome</keyword>
<evidence type="ECO:0000256" key="1">
    <source>
        <dbReference type="SAM" id="Phobius"/>
    </source>
</evidence>
<reference evidence="3" key="1">
    <citation type="submission" date="2025-08" db="UniProtKB">
        <authorList>
            <consortium name="RefSeq"/>
        </authorList>
    </citation>
    <scope>IDENTIFICATION</scope>
</reference>
<organism evidence="2 3">
    <name type="scientific">Prunus avium</name>
    <name type="common">Cherry</name>
    <name type="synonym">Cerasus avium</name>
    <dbReference type="NCBI Taxonomy" id="42229"/>
    <lineage>
        <taxon>Eukaryota</taxon>
        <taxon>Viridiplantae</taxon>
        <taxon>Streptophyta</taxon>
        <taxon>Embryophyta</taxon>
        <taxon>Tracheophyta</taxon>
        <taxon>Spermatophyta</taxon>
        <taxon>Magnoliopsida</taxon>
        <taxon>eudicotyledons</taxon>
        <taxon>Gunneridae</taxon>
        <taxon>Pentapetalae</taxon>
        <taxon>rosids</taxon>
        <taxon>fabids</taxon>
        <taxon>Rosales</taxon>
        <taxon>Rosaceae</taxon>
        <taxon>Amygdaloideae</taxon>
        <taxon>Amygdaleae</taxon>
        <taxon>Prunus</taxon>
    </lineage>
</organism>
<name>A0A6P5U596_PRUAV</name>